<proteinExistence type="inferred from homology"/>
<feature type="transmembrane region" description="Helical" evidence="2">
    <location>
        <begin position="29"/>
        <end position="51"/>
    </location>
</feature>
<feature type="transmembrane region" description="Helical" evidence="2">
    <location>
        <begin position="114"/>
        <end position="133"/>
    </location>
</feature>
<feature type="transmembrane region" description="Helical" evidence="2">
    <location>
        <begin position="87"/>
        <end position="107"/>
    </location>
</feature>
<evidence type="ECO:0000313" key="6">
    <source>
        <dbReference type="Proteomes" id="UP001595844"/>
    </source>
</evidence>
<dbReference type="EMBL" id="JBHSDL010000001">
    <property type="protein sequence ID" value="MFC4372632.1"/>
    <property type="molecule type" value="Genomic_DNA"/>
</dbReference>
<feature type="transmembrane region" description="Helical" evidence="2">
    <location>
        <begin position="63"/>
        <end position="81"/>
    </location>
</feature>
<evidence type="ECO:0000256" key="3">
    <source>
        <dbReference type="SAM" id="SignalP"/>
    </source>
</evidence>
<feature type="transmembrane region" description="Helical" evidence="2">
    <location>
        <begin position="179"/>
        <end position="196"/>
    </location>
</feature>
<dbReference type="InterPro" id="IPR000620">
    <property type="entry name" value="EamA_dom"/>
</dbReference>
<organism evidence="5 6">
    <name type="scientific">Nocardia halotolerans</name>
    <dbReference type="NCBI Taxonomy" id="1755878"/>
    <lineage>
        <taxon>Bacteria</taxon>
        <taxon>Bacillati</taxon>
        <taxon>Actinomycetota</taxon>
        <taxon>Actinomycetes</taxon>
        <taxon>Mycobacteriales</taxon>
        <taxon>Nocardiaceae</taxon>
        <taxon>Nocardia</taxon>
    </lineage>
</organism>
<feature type="transmembrane region" description="Helical" evidence="2">
    <location>
        <begin position="259"/>
        <end position="277"/>
    </location>
</feature>
<feature type="transmembrane region" description="Helical" evidence="2">
    <location>
        <begin position="236"/>
        <end position="253"/>
    </location>
</feature>
<keyword evidence="3" id="KW-0732">Signal</keyword>
<name>A0ABV8VCT3_9NOCA</name>
<dbReference type="RefSeq" id="WP_378555143.1">
    <property type="nucleotide sequence ID" value="NZ_JBHSDL010000001.1"/>
</dbReference>
<keyword evidence="2" id="KW-0812">Transmembrane</keyword>
<evidence type="ECO:0000313" key="5">
    <source>
        <dbReference type="EMBL" id="MFC4372632.1"/>
    </source>
</evidence>
<feature type="transmembrane region" description="Helical" evidence="2">
    <location>
        <begin position="202"/>
        <end position="224"/>
    </location>
</feature>
<dbReference type="Pfam" id="PF00892">
    <property type="entry name" value="EamA"/>
    <property type="match status" value="1"/>
</dbReference>
<feature type="signal peptide" evidence="3">
    <location>
        <begin position="1"/>
        <end position="22"/>
    </location>
</feature>
<evidence type="ECO:0000259" key="4">
    <source>
        <dbReference type="Pfam" id="PF00892"/>
    </source>
</evidence>
<accession>A0ABV8VCT3</accession>
<dbReference type="Proteomes" id="UP001595844">
    <property type="component" value="Unassembled WGS sequence"/>
</dbReference>
<feature type="transmembrane region" description="Helical" evidence="2">
    <location>
        <begin position="145"/>
        <end position="167"/>
    </location>
</feature>
<reference evidence="6" key="1">
    <citation type="journal article" date="2019" name="Int. J. Syst. Evol. Microbiol.">
        <title>The Global Catalogue of Microorganisms (GCM) 10K type strain sequencing project: providing services to taxonomists for standard genome sequencing and annotation.</title>
        <authorList>
            <consortium name="The Broad Institute Genomics Platform"/>
            <consortium name="The Broad Institute Genome Sequencing Center for Infectious Disease"/>
            <person name="Wu L."/>
            <person name="Ma J."/>
        </authorList>
    </citation>
    <scope>NUCLEOTIDE SEQUENCE [LARGE SCALE GENOMIC DNA]</scope>
    <source>
        <strain evidence="6">IBRC-M 10490</strain>
    </source>
</reference>
<comment type="caution">
    <text evidence="5">The sequence shown here is derived from an EMBL/GenBank/DDBJ whole genome shotgun (WGS) entry which is preliminary data.</text>
</comment>
<keyword evidence="2" id="KW-0472">Membrane</keyword>
<keyword evidence="2" id="KW-1133">Transmembrane helix</keyword>
<sequence>MTSVLLLIAATCLWGVSSAAMSRVEGAPTAVSLAALGGGIALLCFARATGGSARRTFSEAPRLYVRLGVLEAANLILFAAALRIGPLPIVVALHLTTPLLLIGAQIVRGTRRGGAVVALEVGLVAVAILLASSAGPGDARDQLRTIVGCALALASAVCVAVLVSTVAKEARSRTTPTSAGLQLVFAGLLSSVLLVADPPTWAGAAQMVVIGVFLLGPGFALYWAALRVLDATTASIIGLNEAVVASIIGAAMLHGRVTVGAVVAAALVLSAVAMEQYSQRAWRVR</sequence>
<feature type="chain" id="PRO_5046516960" evidence="3">
    <location>
        <begin position="23"/>
        <end position="285"/>
    </location>
</feature>
<evidence type="ECO:0000256" key="1">
    <source>
        <dbReference type="ARBA" id="ARBA00007362"/>
    </source>
</evidence>
<feature type="domain" description="EamA" evidence="4">
    <location>
        <begin position="148"/>
        <end position="273"/>
    </location>
</feature>
<evidence type="ECO:0000256" key="2">
    <source>
        <dbReference type="SAM" id="Phobius"/>
    </source>
</evidence>
<dbReference type="SUPFAM" id="SSF103481">
    <property type="entry name" value="Multidrug resistance efflux transporter EmrE"/>
    <property type="match status" value="1"/>
</dbReference>
<protein>
    <submittedName>
        <fullName evidence="5">EamA family transporter</fullName>
    </submittedName>
</protein>
<dbReference type="InterPro" id="IPR037185">
    <property type="entry name" value="EmrE-like"/>
</dbReference>
<keyword evidence="6" id="KW-1185">Reference proteome</keyword>
<comment type="similarity">
    <text evidence="1">Belongs to the EamA transporter family.</text>
</comment>
<gene>
    <name evidence="5" type="ORF">ACFO5K_00855</name>
</gene>